<evidence type="ECO:0000313" key="2">
    <source>
        <dbReference type="Proteomes" id="UP001208570"/>
    </source>
</evidence>
<dbReference type="AlphaFoldDB" id="A0AAD9MUK3"/>
<dbReference type="Proteomes" id="UP001208570">
    <property type="component" value="Unassembled WGS sequence"/>
</dbReference>
<reference evidence="1" key="1">
    <citation type="journal article" date="2023" name="Mol. Biol. Evol.">
        <title>Third-Generation Sequencing Reveals the Adaptive Role of the Epigenome in Three Deep-Sea Polychaetes.</title>
        <authorList>
            <person name="Perez M."/>
            <person name="Aroh O."/>
            <person name="Sun Y."/>
            <person name="Lan Y."/>
            <person name="Juniper S.K."/>
            <person name="Young C.R."/>
            <person name="Angers B."/>
            <person name="Qian P.Y."/>
        </authorList>
    </citation>
    <scope>NUCLEOTIDE SEQUENCE</scope>
    <source>
        <strain evidence="1">P08H-3</strain>
    </source>
</reference>
<protein>
    <submittedName>
        <fullName evidence="1">Uncharacterized protein</fullName>
    </submittedName>
</protein>
<feature type="non-terminal residue" evidence="1">
    <location>
        <position position="1"/>
    </location>
</feature>
<name>A0AAD9MUK3_9ANNE</name>
<gene>
    <name evidence="1" type="ORF">LSH36_615g01010</name>
</gene>
<accession>A0AAD9MUK3</accession>
<comment type="caution">
    <text evidence="1">The sequence shown here is derived from an EMBL/GenBank/DDBJ whole genome shotgun (WGS) entry which is preliminary data.</text>
</comment>
<dbReference type="EMBL" id="JAODUP010000615">
    <property type="protein sequence ID" value="KAK2146347.1"/>
    <property type="molecule type" value="Genomic_DNA"/>
</dbReference>
<evidence type="ECO:0000313" key="1">
    <source>
        <dbReference type="EMBL" id="KAK2146347.1"/>
    </source>
</evidence>
<organism evidence="1 2">
    <name type="scientific">Paralvinella palmiformis</name>
    <dbReference type="NCBI Taxonomy" id="53620"/>
    <lineage>
        <taxon>Eukaryota</taxon>
        <taxon>Metazoa</taxon>
        <taxon>Spiralia</taxon>
        <taxon>Lophotrochozoa</taxon>
        <taxon>Annelida</taxon>
        <taxon>Polychaeta</taxon>
        <taxon>Sedentaria</taxon>
        <taxon>Canalipalpata</taxon>
        <taxon>Terebellida</taxon>
        <taxon>Terebelliformia</taxon>
        <taxon>Alvinellidae</taxon>
        <taxon>Paralvinella</taxon>
    </lineage>
</organism>
<sequence>VHRPVSQRSQLRACRRVKPPSYLDIASLSLFTRRRAFVLQQLVANYSHTPGNFHTHLSRNGYSYRVVPHHRSPASCMQPASCPVRGALCTQRASGKSVIFLTLSI</sequence>
<proteinExistence type="predicted"/>
<keyword evidence="2" id="KW-1185">Reference proteome</keyword>